<dbReference type="PANTHER" id="PTHR31170">
    <property type="entry name" value="BNAC04G53230D PROTEIN"/>
    <property type="match status" value="1"/>
</dbReference>
<dbReference type="Gramene" id="mRNA:HanXRQr2_Chr02g0080951">
    <property type="protein sequence ID" value="CDS:HanXRQr2_Chr02g0080951.1"/>
    <property type="gene ID" value="HanXRQr2_Chr02g0080951"/>
</dbReference>
<sequence>MNSVAFEHSFRPHCSKDITAYVVFMGCLLTTSADVSLLSQNKIIENFFGTDKQVAKFFNSIAKCVPYDIRKSYLSGLFLEVNGYNSKAVTIYNTILISVCLLTLS</sequence>
<evidence type="ECO:0000313" key="3">
    <source>
        <dbReference type="Proteomes" id="UP000215914"/>
    </source>
</evidence>
<dbReference type="EMBL" id="CM007891">
    <property type="protein sequence ID" value="OTG35265.1"/>
    <property type="molecule type" value="Genomic_DNA"/>
</dbReference>
<name>A0A251VI44_HELAN</name>
<evidence type="ECO:0000313" key="2">
    <source>
        <dbReference type="EMBL" id="OTG35265.1"/>
    </source>
</evidence>
<keyword evidence="3" id="KW-1185">Reference proteome</keyword>
<dbReference type="PANTHER" id="PTHR31170:SF21">
    <property type="match status" value="1"/>
</dbReference>
<dbReference type="InParanoid" id="A0A251VI44"/>
<dbReference type="AlphaFoldDB" id="A0A251VI44"/>
<evidence type="ECO:0000313" key="1">
    <source>
        <dbReference type="EMBL" id="KAF5819739.1"/>
    </source>
</evidence>
<reference evidence="1" key="3">
    <citation type="submission" date="2020-06" db="EMBL/GenBank/DDBJ databases">
        <title>Helianthus annuus Genome sequencing and assembly Release 2.</title>
        <authorList>
            <person name="Gouzy J."/>
            <person name="Langlade N."/>
            <person name="Munos S."/>
        </authorList>
    </citation>
    <scope>NUCLEOTIDE SEQUENCE</scope>
    <source>
        <tissue evidence="1">Leaves</tissue>
    </source>
</reference>
<dbReference type="InterPro" id="IPR004158">
    <property type="entry name" value="DUF247_pln"/>
</dbReference>
<reference evidence="1 3" key="1">
    <citation type="journal article" date="2017" name="Nature">
        <title>The sunflower genome provides insights into oil metabolism, flowering and Asterid evolution.</title>
        <authorList>
            <person name="Badouin H."/>
            <person name="Gouzy J."/>
            <person name="Grassa C.J."/>
            <person name="Murat F."/>
            <person name="Staton S.E."/>
            <person name="Cottret L."/>
            <person name="Lelandais-Briere C."/>
            <person name="Owens G.L."/>
            <person name="Carrere S."/>
            <person name="Mayjonade B."/>
            <person name="Legrand L."/>
            <person name="Gill N."/>
            <person name="Kane N.C."/>
            <person name="Bowers J.E."/>
            <person name="Hubner S."/>
            <person name="Bellec A."/>
            <person name="Berard A."/>
            <person name="Berges H."/>
            <person name="Blanchet N."/>
            <person name="Boniface M.C."/>
            <person name="Brunel D."/>
            <person name="Catrice O."/>
            <person name="Chaidir N."/>
            <person name="Claudel C."/>
            <person name="Donnadieu C."/>
            <person name="Faraut T."/>
            <person name="Fievet G."/>
            <person name="Helmstetter N."/>
            <person name="King M."/>
            <person name="Knapp S.J."/>
            <person name="Lai Z."/>
            <person name="Le Paslier M.C."/>
            <person name="Lippi Y."/>
            <person name="Lorenzon L."/>
            <person name="Mandel J.R."/>
            <person name="Marage G."/>
            <person name="Marchand G."/>
            <person name="Marquand E."/>
            <person name="Bret-Mestries E."/>
            <person name="Morien E."/>
            <person name="Nambeesan S."/>
            <person name="Nguyen T."/>
            <person name="Pegot-Espagnet P."/>
            <person name="Pouilly N."/>
            <person name="Raftis F."/>
            <person name="Sallet E."/>
            <person name="Schiex T."/>
            <person name="Thomas J."/>
            <person name="Vandecasteele C."/>
            <person name="Vares D."/>
            <person name="Vear F."/>
            <person name="Vautrin S."/>
            <person name="Crespi M."/>
            <person name="Mangin B."/>
            <person name="Burke J.M."/>
            <person name="Salse J."/>
            <person name="Munos S."/>
            <person name="Vincourt P."/>
            <person name="Rieseberg L.H."/>
            <person name="Langlade N.B."/>
        </authorList>
    </citation>
    <scope>NUCLEOTIDE SEQUENCE [LARGE SCALE GENOMIC DNA]</scope>
    <source>
        <strain evidence="3">cv. SF193</strain>
        <tissue evidence="1">Leaves</tissue>
    </source>
</reference>
<protein>
    <submittedName>
        <fullName evidence="2">Uncharacterized protein</fullName>
    </submittedName>
</protein>
<reference evidence="2" key="2">
    <citation type="submission" date="2017-02" db="EMBL/GenBank/DDBJ databases">
        <title>Sunflower complete genome.</title>
        <authorList>
            <person name="Langlade N."/>
            <person name="Munos S."/>
        </authorList>
    </citation>
    <scope>NUCLEOTIDE SEQUENCE [LARGE SCALE GENOMIC DNA]</scope>
    <source>
        <tissue evidence="2">Leaves</tissue>
    </source>
</reference>
<proteinExistence type="predicted"/>
<dbReference type="EMBL" id="MNCJ02000317">
    <property type="protein sequence ID" value="KAF5819739.1"/>
    <property type="molecule type" value="Genomic_DNA"/>
</dbReference>
<organism evidence="2 3">
    <name type="scientific">Helianthus annuus</name>
    <name type="common">Common sunflower</name>
    <dbReference type="NCBI Taxonomy" id="4232"/>
    <lineage>
        <taxon>Eukaryota</taxon>
        <taxon>Viridiplantae</taxon>
        <taxon>Streptophyta</taxon>
        <taxon>Embryophyta</taxon>
        <taxon>Tracheophyta</taxon>
        <taxon>Spermatophyta</taxon>
        <taxon>Magnoliopsida</taxon>
        <taxon>eudicotyledons</taxon>
        <taxon>Gunneridae</taxon>
        <taxon>Pentapetalae</taxon>
        <taxon>asterids</taxon>
        <taxon>campanulids</taxon>
        <taxon>Asterales</taxon>
        <taxon>Asteraceae</taxon>
        <taxon>Asteroideae</taxon>
        <taxon>Heliantheae alliance</taxon>
        <taxon>Heliantheae</taxon>
        <taxon>Helianthus</taxon>
    </lineage>
</organism>
<dbReference type="OMA" id="NSVAFEH"/>
<gene>
    <name evidence="2" type="ORF">HannXRQ_Chr02g0054901</name>
    <name evidence="1" type="ORF">HanXRQr2_Chr02g0080951</name>
</gene>
<accession>A0A251VI44</accession>
<dbReference type="Proteomes" id="UP000215914">
    <property type="component" value="Chromosome 2"/>
</dbReference>
<dbReference type="Pfam" id="PF03140">
    <property type="entry name" value="DUF247"/>
    <property type="match status" value="1"/>
</dbReference>